<protein>
    <submittedName>
        <fullName evidence="1">Uncharacterized protein</fullName>
    </submittedName>
</protein>
<dbReference type="EMBL" id="CAWUPB010001176">
    <property type="protein sequence ID" value="CAK7349784.1"/>
    <property type="molecule type" value="Genomic_DNA"/>
</dbReference>
<proteinExistence type="predicted"/>
<reference evidence="1 2" key="1">
    <citation type="submission" date="2024-01" db="EMBL/GenBank/DDBJ databases">
        <authorList>
            <person name="Waweru B."/>
        </authorList>
    </citation>
    <scope>NUCLEOTIDE SEQUENCE [LARGE SCALE GENOMIC DNA]</scope>
</reference>
<name>A0AAV1SEF4_9ROSI</name>
<comment type="caution">
    <text evidence="1">The sequence shown here is derived from an EMBL/GenBank/DDBJ whole genome shotgun (WGS) entry which is preliminary data.</text>
</comment>
<evidence type="ECO:0000313" key="2">
    <source>
        <dbReference type="Proteomes" id="UP001314170"/>
    </source>
</evidence>
<evidence type="ECO:0000313" key="1">
    <source>
        <dbReference type="EMBL" id="CAK7349784.1"/>
    </source>
</evidence>
<sequence>MLDTLQSSIDELRVAILNQGRQLVDAFTANPLPQNQGVVAAQNNHAVDWDMRTNWLEIKAKLMKKYMPSNFVQKICDAAYVLWQGILIVNESMEVFEELKIKGQIVEDPKPILAQFKAGFRANIKRELLGKDL</sequence>
<accession>A0AAV1SEF4</accession>
<gene>
    <name evidence="1" type="ORF">DCAF_LOCUS22505</name>
</gene>
<keyword evidence="2" id="KW-1185">Reference proteome</keyword>
<dbReference type="Proteomes" id="UP001314170">
    <property type="component" value="Unassembled WGS sequence"/>
</dbReference>
<organism evidence="1 2">
    <name type="scientific">Dovyalis caffra</name>
    <dbReference type="NCBI Taxonomy" id="77055"/>
    <lineage>
        <taxon>Eukaryota</taxon>
        <taxon>Viridiplantae</taxon>
        <taxon>Streptophyta</taxon>
        <taxon>Embryophyta</taxon>
        <taxon>Tracheophyta</taxon>
        <taxon>Spermatophyta</taxon>
        <taxon>Magnoliopsida</taxon>
        <taxon>eudicotyledons</taxon>
        <taxon>Gunneridae</taxon>
        <taxon>Pentapetalae</taxon>
        <taxon>rosids</taxon>
        <taxon>fabids</taxon>
        <taxon>Malpighiales</taxon>
        <taxon>Salicaceae</taxon>
        <taxon>Flacourtieae</taxon>
        <taxon>Dovyalis</taxon>
    </lineage>
</organism>
<dbReference type="AlphaFoldDB" id="A0AAV1SEF4"/>